<gene>
    <name evidence="2" type="ORF">EDM58_03090</name>
</gene>
<dbReference type="AlphaFoldDB" id="A0A3M8DBN0"/>
<dbReference type="EMBL" id="RHHT01000003">
    <property type="protein sequence ID" value="RNB85530.1"/>
    <property type="molecule type" value="Genomic_DNA"/>
</dbReference>
<evidence type="ECO:0000259" key="1">
    <source>
        <dbReference type="Pfam" id="PF13786"/>
    </source>
</evidence>
<evidence type="ECO:0000313" key="3">
    <source>
        <dbReference type="Proteomes" id="UP000281915"/>
    </source>
</evidence>
<dbReference type="Proteomes" id="UP000281915">
    <property type="component" value="Unassembled WGS sequence"/>
</dbReference>
<dbReference type="InterPro" id="IPR025436">
    <property type="entry name" value="DUF4179"/>
</dbReference>
<name>A0A3M8DBN0_9BACL</name>
<dbReference type="Pfam" id="PF13786">
    <property type="entry name" value="DUF4179"/>
    <property type="match status" value="1"/>
</dbReference>
<comment type="caution">
    <text evidence="2">The sequence shown here is derived from an EMBL/GenBank/DDBJ whole genome shotgun (WGS) entry which is preliminary data.</text>
</comment>
<feature type="domain" description="DUF4179" evidence="1">
    <location>
        <begin position="51"/>
        <end position="141"/>
    </location>
</feature>
<accession>A0A3M8DBN0</accession>
<organism evidence="2 3">
    <name type="scientific">Brevibacillus panacihumi</name>
    <dbReference type="NCBI Taxonomy" id="497735"/>
    <lineage>
        <taxon>Bacteria</taxon>
        <taxon>Bacillati</taxon>
        <taxon>Bacillota</taxon>
        <taxon>Bacilli</taxon>
        <taxon>Bacillales</taxon>
        <taxon>Paenibacillaceae</taxon>
        <taxon>Brevibacillus</taxon>
    </lineage>
</organism>
<dbReference type="Gene3D" id="2.60.40.1630">
    <property type="entry name" value="bacillus anthracis domain"/>
    <property type="match status" value="1"/>
</dbReference>
<reference evidence="2 3" key="1">
    <citation type="submission" date="2018-10" db="EMBL/GenBank/DDBJ databases">
        <title>Phylogenomics of Brevibacillus.</title>
        <authorList>
            <person name="Dunlap C."/>
        </authorList>
    </citation>
    <scope>NUCLEOTIDE SEQUENCE [LARGE SCALE GENOMIC DNA]</scope>
    <source>
        <strain evidence="2 3">JCM 15085</strain>
    </source>
</reference>
<protein>
    <submittedName>
        <fullName evidence="2">DUF4179 domain-containing protein</fullName>
    </submittedName>
</protein>
<proteinExistence type="predicted"/>
<evidence type="ECO:0000313" key="2">
    <source>
        <dbReference type="EMBL" id="RNB85530.1"/>
    </source>
</evidence>
<dbReference type="RefSeq" id="WP_122912041.1">
    <property type="nucleotide sequence ID" value="NZ_RHHT01000003.1"/>
</dbReference>
<sequence>MNERQVDKELRQIAKRATGEVPAHFSAGIDQVLESLPLPNRHVQKKSYVRKNNWLIPVACLIVGMFLLVSTGFVSPTMAHMLKTLPYVGSIFGFIGDSGVKEANQQGLTQPLDQTETDQGITVALKEAYHDRLNLSIGFTVTFPPNVDGFQHIEKLSYNWGGQSTTRTFTAEEAKKNYLLHWRHVGGNTYYGTFQPFFMEELPQEFTLQLGLQKMGGVEGNWSFEIPLSRTSADEVTKVMEPNVSGQSRGYTLTVEQIVRTPSATRIVFGVQGEGGSFNLSDDEKWYQIMLLSDAIRVFDSNGVPLSSITDEKGNRRGGIVGESRFTKDFHPISANSSSITIVVDQQLRFEIPLD</sequence>